<name>A0A5A7SIE5_9NOCA</name>
<dbReference type="Proteomes" id="UP000322244">
    <property type="component" value="Unassembled WGS sequence"/>
</dbReference>
<dbReference type="Gene3D" id="3.90.1200.10">
    <property type="match status" value="1"/>
</dbReference>
<gene>
    <name evidence="1" type="ORF">FOY51_06140</name>
</gene>
<dbReference type="SUPFAM" id="SSF56112">
    <property type="entry name" value="Protein kinase-like (PK-like)"/>
    <property type="match status" value="1"/>
</dbReference>
<dbReference type="InterPro" id="IPR011009">
    <property type="entry name" value="Kinase-like_dom_sf"/>
</dbReference>
<comment type="caution">
    <text evidence="1">The sequence shown here is derived from an EMBL/GenBank/DDBJ whole genome shotgun (WGS) entry which is preliminary data.</text>
</comment>
<dbReference type="EMBL" id="VLNY01000002">
    <property type="protein sequence ID" value="KAA0024373.1"/>
    <property type="molecule type" value="Genomic_DNA"/>
</dbReference>
<reference evidence="1 2" key="1">
    <citation type="submission" date="2019-07" db="EMBL/GenBank/DDBJ databases">
        <title>Rhodococcus cavernicolus sp. nov., isolated from a cave.</title>
        <authorList>
            <person name="Lee S.D."/>
        </authorList>
    </citation>
    <scope>NUCLEOTIDE SEQUENCE [LARGE SCALE GENOMIC DNA]</scope>
    <source>
        <strain evidence="1 2">C1-24</strain>
    </source>
</reference>
<dbReference type="OrthoDB" id="5291879at2"/>
<organism evidence="1 2">
    <name type="scientific">Antrihabitans cavernicola</name>
    <dbReference type="NCBI Taxonomy" id="2495913"/>
    <lineage>
        <taxon>Bacteria</taxon>
        <taxon>Bacillati</taxon>
        <taxon>Actinomycetota</taxon>
        <taxon>Actinomycetes</taxon>
        <taxon>Mycobacteriales</taxon>
        <taxon>Nocardiaceae</taxon>
        <taxon>Antrihabitans</taxon>
    </lineage>
</organism>
<evidence type="ECO:0000313" key="2">
    <source>
        <dbReference type="Proteomes" id="UP000322244"/>
    </source>
</evidence>
<accession>A0A5A7SIE5</accession>
<protein>
    <submittedName>
        <fullName evidence="1">Uncharacterized protein</fullName>
    </submittedName>
</protein>
<keyword evidence="2" id="KW-1185">Reference proteome</keyword>
<evidence type="ECO:0000313" key="1">
    <source>
        <dbReference type="EMBL" id="KAA0024373.1"/>
    </source>
</evidence>
<sequence length="246" mass="27373">MIKRGSMSTVAPIWWTYPKESPLTSHLCDCQRVGVTSSLASCQCLDRSSRRGDSSRGGDSSFPTVKTLLLVSDRNCKHDMLRVTSVEFPGRNYRLMNISGVSRSVVGHISERNTVIFRIVWYNAARDRLKNRWLSAPRSVQHLLEPGVYLWNGNVFWTADGAVLIDPAAHGGHRETDLAMLELFGCPYRESVVDGYQSVHPLRDGWQARIPLHQLHPLAVHAAGHGAAYGRALHDAALQTIRLAGH</sequence>
<dbReference type="AlphaFoldDB" id="A0A5A7SIE5"/>
<proteinExistence type="predicted"/>
<dbReference type="Pfam" id="PF03881">
    <property type="entry name" value="Fructosamin_kin"/>
    <property type="match status" value="1"/>
</dbReference>
<dbReference type="InterPro" id="IPR016477">
    <property type="entry name" value="Fructo-/Ketosamine-3-kinase"/>
</dbReference>